<gene>
    <name evidence="1" type="ORF">F6Q06_17325</name>
</gene>
<keyword evidence="2" id="KW-1185">Reference proteome</keyword>
<organism evidence="1 2">
    <name type="scientific">Pectobacterium parmentieri</name>
    <dbReference type="NCBI Taxonomy" id="1905730"/>
    <lineage>
        <taxon>Bacteria</taxon>
        <taxon>Pseudomonadati</taxon>
        <taxon>Pseudomonadota</taxon>
        <taxon>Gammaproteobacteria</taxon>
        <taxon>Enterobacterales</taxon>
        <taxon>Pectobacteriaceae</taxon>
        <taxon>Pectobacterium</taxon>
    </lineage>
</organism>
<dbReference type="Proteomes" id="UP001194579">
    <property type="component" value="Unassembled WGS sequence"/>
</dbReference>
<reference evidence="2" key="1">
    <citation type="submission" date="2023-07" db="EMBL/GenBank/DDBJ databases">
        <title>Identification of Pectobacterium versatile causing blackleg of potato from New York State with a whole genome sequencing approach.</title>
        <authorList>
            <person name="Ma X."/>
            <person name="Swingle B."/>
        </authorList>
    </citation>
    <scope>NUCLEOTIDE SEQUENCE [LARGE SCALE GENOMIC DNA]</scope>
    <source>
        <strain evidence="2">NY1588A</strain>
    </source>
</reference>
<evidence type="ECO:0000313" key="1">
    <source>
        <dbReference type="EMBL" id="MBI0556232.1"/>
    </source>
</evidence>
<evidence type="ECO:0000313" key="2">
    <source>
        <dbReference type="Proteomes" id="UP001194579"/>
    </source>
</evidence>
<dbReference type="EMBL" id="WABS01000039">
    <property type="protein sequence ID" value="MBI0556232.1"/>
    <property type="molecule type" value="Genomic_DNA"/>
</dbReference>
<name>A0ABS0S4P3_PECPM</name>
<sequence>MAGKNQEGFTYLFVLLALTVLAGMLLKSQESVQIYHRQQQEEELLFRGEQIRQAIEDYQSASYGHDCYAVSFEQLLEDRRNSKVHYHLRHRFIDPLTGNSQWGMIYDPQGRWIGVRTQGHGRPLRKEGFSAKLDASTFKKAKDYAEWTFTVKPDASAPLPSACKGNMKRNDK</sequence>
<accession>A0ABS0S4P3</accession>
<comment type="caution">
    <text evidence="1">The sequence shown here is derived from an EMBL/GenBank/DDBJ whole genome shotgun (WGS) entry which is preliminary data.</text>
</comment>
<proteinExistence type="predicted"/>
<dbReference type="RefSeq" id="WP_198338623.1">
    <property type="nucleotide sequence ID" value="NZ_JBBBOZ010000003.1"/>
</dbReference>
<protein>
    <submittedName>
        <fullName evidence="1">Type II secretion system protein</fullName>
    </submittedName>
</protein>